<feature type="region of interest" description="Disordered" evidence="1">
    <location>
        <begin position="145"/>
        <end position="170"/>
    </location>
</feature>
<keyword evidence="2" id="KW-1133">Transmembrane helix</keyword>
<feature type="compositionally biased region" description="Polar residues" evidence="1">
    <location>
        <begin position="145"/>
        <end position="154"/>
    </location>
</feature>
<evidence type="ECO:0000313" key="3">
    <source>
        <dbReference type="EMBL" id="KAL1508795.1"/>
    </source>
</evidence>
<accession>A0AB34IY05</accession>
<feature type="transmembrane region" description="Helical" evidence="2">
    <location>
        <begin position="88"/>
        <end position="110"/>
    </location>
</feature>
<evidence type="ECO:0000313" key="4">
    <source>
        <dbReference type="Proteomes" id="UP001515480"/>
    </source>
</evidence>
<dbReference type="PANTHER" id="PTHR38894:SF1">
    <property type="entry name" value="TRANSMEMBRANE PROTEIN"/>
    <property type="match status" value="1"/>
</dbReference>
<feature type="transmembrane region" description="Helical" evidence="2">
    <location>
        <begin position="24"/>
        <end position="43"/>
    </location>
</feature>
<dbReference type="AlphaFoldDB" id="A0AB34IY05"/>
<keyword evidence="2" id="KW-0472">Membrane</keyword>
<dbReference type="Proteomes" id="UP001515480">
    <property type="component" value="Unassembled WGS sequence"/>
</dbReference>
<proteinExistence type="predicted"/>
<feature type="transmembrane region" description="Helical" evidence="2">
    <location>
        <begin position="50"/>
        <end position="68"/>
    </location>
</feature>
<gene>
    <name evidence="3" type="ORF">AB1Y20_004890</name>
</gene>
<organism evidence="3 4">
    <name type="scientific">Prymnesium parvum</name>
    <name type="common">Toxic golden alga</name>
    <dbReference type="NCBI Taxonomy" id="97485"/>
    <lineage>
        <taxon>Eukaryota</taxon>
        <taxon>Haptista</taxon>
        <taxon>Haptophyta</taxon>
        <taxon>Prymnesiophyceae</taxon>
        <taxon>Prymnesiales</taxon>
        <taxon>Prymnesiaceae</taxon>
        <taxon>Prymnesium</taxon>
    </lineage>
</organism>
<dbReference type="PANTHER" id="PTHR38894">
    <property type="entry name" value="TRANSMEMBRANE PROTEIN"/>
    <property type="match status" value="1"/>
</dbReference>
<sequence>MAAEASPWAAAGTEALAGLTRSKLGLNGAALIIVGFFGALNLLSPPSAIVSAYALLFGVMLVAFSLGAGSEWMRTYFGFMFYPDGQCVFLLVAGNLAWSSGLLGCLVALLTNANALSSWWTQMEQPGAAARPSWLSFFSFARGNPPQTHPTAQASKAAGSVDPYLDPDIL</sequence>
<keyword evidence="2" id="KW-0812">Transmembrane</keyword>
<dbReference type="EMBL" id="JBGBPQ010000016">
    <property type="protein sequence ID" value="KAL1508795.1"/>
    <property type="molecule type" value="Genomic_DNA"/>
</dbReference>
<keyword evidence="4" id="KW-1185">Reference proteome</keyword>
<protein>
    <submittedName>
        <fullName evidence="3">Uncharacterized protein</fullName>
    </submittedName>
</protein>
<reference evidence="3 4" key="1">
    <citation type="journal article" date="2024" name="Science">
        <title>Giant polyketide synthase enzymes in the biosynthesis of giant marine polyether toxins.</title>
        <authorList>
            <person name="Fallon T.R."/>
            <person name="Shende V.V."/>
            <person name="Wierzbicki I.H."/>
            <person name="Pendleton A.L."/>
            <person name="Watervoot N.F."/>
            <person name="Auber R.P."/>
            <person name="Gonzalez D.J."/>
            <person name="Wisecaver J.H."/>
            <person name="Moore B.S."/>
        </authorList>
    </citation>
    <scope>NUCLEOTIDE SEQUENCE [LARGE SCALE GENOMIC DNA]</scope>
    <source>
        <strain evidence="3 4">12B1</strain>
    </source>
</reference>
<evidence type="ECO:0000256" key="1">
    <source>
        <dbReference type="SAM" id="MobiDB-lite"/>
    </source>
</evidence>
<name>A0AB34IY05_PRYPA</name>
<comment type="caution">
    <text evidence="3">The sequence shown here is derived from an EMBL/GenBank/DDBJ whole genome shotgun (WGS) entry which is preliminary data.</text>
</comment>
<evidence type="ECO:0000256" key="2">
    <source>
        <dbReference type="SAM" id="Phobius"/>
    </source>
</evidence>